<protein>
    <submittedName>
        <fullName evidence="2">Uncharacterized protein</fullName>
    </submittedName>
</protein>
<feature type="transmembrane region" description="Helical" evidence="1">
    <location>
        <begin position="15"/>
        <end position="34"/>
    </location>
</feature>
<keyword evidence="1" id="KW-0472">Membrane</keyword>
<keyword evidence="1" id="KW-0812">Transmembrane</keyword>
<organism evidence="2">
    <name type="scientific">Rhizophora mucronata</name>
    <name type="common">Asiatic mangrove</name>
    <dbReference type="NCBI Taxonomy" id="61149"/>
    <lineage>
        <taxon>Eukaryota</taxon>
        <taxon>Viridiplantae</taxon>
        <taxon>Streptophyta</taxon>
        <taxon>Embryophyta</taxon>
        <taxon>Tracheophyta</taxon>
        <taxon>Spermatophyta</taxon>
        <taxon>Magnoliopsida</taxon>
        <taxon>eudicotyledons</taxon>
        <taxon>Gunneridae</taxon>
        <taxon>Pentapetalae</taxon>
        <taxon>rosids</taxon>
        <taxon>fabids</taxon>
        <taxon>Malpighiales</taxon>
        <taxon>Rhizophoraceae</taxon>
        <taxon>Rhizophora</taxon>
    </lineage>
</organism>
<name>A0A2P2NR76_RHIMU</name>
<sequence length="40" mass="4499">MVTCSWPSAMLGTPLLDLIAFTQSLMMISLPARVRRHLQL</sequence>
<reference evidence="2" key="1">
    <citation type="submission" date="2018-02" db="EMBL/GenBank/DDBJ databases">
        <title>Rhizophora mucronata_Transcriptome.</title>
        <authorList>
            <person name="Meera S.P."/>
            <person name="Sreeshan A."/>
            <person name="Augustine A."/>
        </authorList>
    </citation>
    <scope>NUCLEOTIDE SEQUENCE</scope>
    <source>
        <tissue evidence="2">Leaf</tissue>
    </source>
</reference>
<keyword evidence="1" id="KW-1133">Transmembrane helix</keyword>
<dbReference type="AlphaFoldDB" id="A0A2P2NR76"/>
<evidence type="ECO:0000313" key="2">
    <source>
        <dbReference type="EMBL" id="MBX44891.1"/>
    </source>
</evidence>
<accession>A0A2P2NR76</accession>
<evidence type="ECO:0000256" key="1">
    <source>
        <dbReference type="SAM" id="Phobius"/>
    </source>
</evidence>
<dbReference type="EMBL" id="GGEC01064407">
    <property type="protein sequence ID" value="MBX44891.1"/>
    <property type="molecule type" value="Transcribed_RNA"/>
</dbReference>
<proteinExistence type="predicted"/>